<gene>
    <name evidence="1" type="primary">CAV2</name>
</gene>
<proteinExistence type="predicted"/>
<protein>
    <submittedName>
        <fullName evidence="1">Caveolin 2</fullName>
    </submittedName>
</protein>
<reference evidence="1" key="2">
    <citation type="submission" date="2016-06" db="EMBL/GenBank/DDBJ databases">
        <title>The genome of a short-lived fish provides insights into sex chromosome evolution and the genetic control of aging.</title>
        <authorList>
            <person name="Reichwald K."/>
            <person name="Felder M."/>
            <person name="Petzold A."/>
            <person name="Koch P."/>
            <person name="Groth M."/>
            <person name="Platzer M."/>
        </authorList>
    </citation>
    <scope>NUCLEOTIDE SEQUENCE</scope>
    <source>
        <tissue evidence="1">Brain</tissue>
    </source>
</reference>
<accession>A0A1A8QK35</accession>
<evidence type="ECO:0000313" key="1">
    <source>
        <dbReference type="EMBL" id="SBR93832.1"/>
    </source>
</evidence>
<feature type="non-terminal residue" evidence="1">
    <location>
        <position position="1"/>
    </location>
</feature>
<dbReference type="AlphaFoldDB" id="A0A1A8QK35"/>
<organism evidence="1">
    <name type="scientific">Nothobranchius pienaari</name>
    <dbReference type="NCBI Taxonomy" id="704102"/>
    <lineage>
        <taxon>Eukaryota</taxon>
        <taxon>Metazoa</taxon>
        <taxon>Chordata</taxon>
        <taxon>Craniata</taxon>
        <taxon>Vertebrata</taxon>
        <taxon>Euteleostomi</taxon>
        <taxon>Actinopterygii</taxon>
        <taxon>Neopterygii</taxon>
        <taxon>Teleostei</taxon>
        <taxon>Neoteleostei</taxon>
        <taxon>Acanthomorphata</taxon>
        <taxon>Ovalentaria</taxon>
        <taxon>Atherinomorphae</taxon>
        <taxon>Cyprinodontiformes</taxon>
        <taxon>Nothobranchiidae</taxon>
        <taxon>Nothobranchius</taxon>
    </lineage>
</organism>
<dbReference type="EMBL" id="HAEG01013014">
    <property type="protein sequence ID" value="SBR93832.1"/>
    <property type="molecule type" value="Transcribed_RNA"/>
</dbReference>
<reference evidence="1" key="1">
    <citation type="submission" date="2016-05" db="EMBL/GenBank/DDBJ databases">
        <authorList>
            <person name="Lavstsen T."/>
            <person name="Jespersen J.S."/>
        </authorList>
    </citation>
    <scope>NUCLEOTIDE SEQUENCE</scope>
    <source>
        <tissue evidence="1">Brain</tissue>
    </source>
</reference>
<name>A0A1A8QK35_9TELE</name>
<sequence>VWSAQLRPCLAGDADGPEFHDAAAIITGGLEEPDRLVRNTALPQHGKTLVLYSSENDGKLMWACLCPSAEGE</sequence>